<dbReference type="Proteomes" id="UP000178943">
    <property type="component" value="Unassembled WGS sequence"/>
</dbReference>
<dbReference type="PROSITE" id="PS50914">
    <property type="entry name" value="BON"/>
    <property type="match status" value="2"/>
</dbReference>
<feature type="domain" description="BON" evidence="1">
    <location>
        <begin position="179"/>
        <end position="253"/>
    </location>
</feature>
<dbReference type="STRING" id="1817863.A2Y62_05120"/>
<dbReference type="Pfam" id="PF04972">
    <property type="entry name" value="BON"/>
    <property type="match status" value="3"/>
</dbReference>
<protein>
    <recommendedName>
        <fullName evidence="1">BON domain-containing protein</fullName>
    </recommendedName>
</protein>
<proteinExistence type="predicted"/>
<evidence type="ECO:0000313" key="3">
    <source>
        <dbReference type="Proteomes" id="UP000178943"/>
    </source>
</evidence>
<sequence>MKRYLTTTLLLLAITFVLLCKGIVVAEEETLPPDKGLANKIKNEIQKQKKVSLKHLEVTEVSPGHITIEGIADLYGEKYIAQKTAEKYNLDKIDNNIIVNPDLMRNDTDIEREIFNKIKSKLVDGYFDDVSFKVSNGVVQLFGKISRIGLIKKIMDDVIWIPGVRHVENTMTMLPVSQQDDSIRRQILQKMRNDMRVSHYFAGSFPNIIIIVEGGKVTLKGYVNSNVDKVILEQIAKSTFNVLSVINMLEYSQ</sequence>
<evidence type="ECO:0000259" key="1">
    <source>
        <dbReference type="PROSITE" id="PS50914"/>
    </source>
</evidence>
<comment type="caution">
    <text evidence="2">The sequence shown here is derived from an EMBL/GenBank/DDBJ whole genome shotgun (WGS) entry which is preliminary data.</text>
</comment>
<gene>
    <name evidence="2" type="ORF">A2Y62_05120</name>
</gene>
<dbReference type="AlphaFoldDB" id="A0A1F5V8I8"/>
<name>A0A1F5V8I8_9BACT</name>
<dbReference type="EMBL" id="MFGW01000206">
    <property type="protein sequence ID" value="OGF59736.1"/>
    <property type="molecule type" value="Genomic_DNA"/>
</dbReference>
<reference evidence="2 3" key="1">
    <citation type="journal article" date="2016" name="Nat. Commun.">
        <title>Thousands of microbial genomes shed light on interconnected biogeochemical processes in an aquifer system.</title>
        <authorList>
            <person name="Anantharaman K."/>
            <person name="Brown C.T."/>
            <person name="Hug L.A."/>
            <person name="Sharon I."/>
            <person name="Castelle C.J."/>
            <person name="Probst A.J."/>
            <person name="Thomas B.C."/>
            <person name="Singh A."/>
            <person name="Wilkins M.J."/>
            <person name="Karaoz U."/>
            <person name="Brodie E.L."/>
            <person name="Williams K.H."/>
            <person name="Hubbard S.S."/>
            <person name="Banfield J.F."/>
        </authorList>
    </citation>
    <scope>NUCLEOTIDE SEQUENCE [LARGE SCALE GENOMIC DNA]</scope>
</reference>
<organism evidence="2 3">
    <name type="scientific">Candidatus Fischerbacteria bacterium RBG_13_37_8</name>
    <dbReference type="NCBI Taxonomy" id="1817863"/>
    <lineage>
        <taxon>Bacteria</taxon>
        <taxon>Candidatus Fischeribacteriota</taxon>
    </lineage>
</organism>
<feature type="domain" description="BON" evidence="1">
    <location>
        <begin position="106"/>
        <end position="175"/>
    </location>
</feature>
<accession>A0A1F5V8I8</accession>
<evidence type="ECO:0000313" key="2">
    <source>
        <dbReference type="EMBL" id="OGF59736.1"/>
    </source>
</evidence>
<dbReference type="InterPro" id="IPR007055">
    <property type="entry name" value="BON_dom"/>
</dbReference>